<dbReference type="EMBL" id="LAZR01026666">
    <property type="protein sequence ID" value="KKL68017.1"/>
    <property type="molecule type" value="Genomic_DNA"/>
</dbReference>
<evidence type="ECO:0000313" key="1">
    <source>
        <dbReference type="EMBL" id="KKL68017.1"/>
    </source>
</evidence>
<reference evidence="1" key="1">
    <citation type="journal article" date="2015" name="Nature">
        <title>Complex archaea that bridge the gap between prokaryotes and eukaryotes.</title>
        <authorList>
            <person name="Spang A."/>
            <person name="Saw J.H."/>
            <person name="Jorgensen S.L."/>
            <person name="Zaremba-Niedzwiedzka K."/>
            <person name="Martijn J."/>
            <person name="Lind A.E."/>
            <person name="van Eijk R."/>
            <person name="Schleper C."/>
            <person name="Guy L."/>
            <person name="Ettema T.J."/>
        </authorList>
    </citation>
    <scope>NUCLEOTIDE SEQUENCE</scope>
</reference>
<organism evidence="1">
    <name type="scientific">marine sediment metagenome</name>
    <dbReference type="NCBI Taxonomy" id="412755"/>
    <lineage>
        <taxon>unclassified sequences</taxon>
        <taxon>metagenomes</taxon>
        <taxon>ecological metagenomes</taxon>
    </lineage>
</organism>
<dbReference type="AlphaFoldDB" id="A0A0F9GY40"/>
<accession>A0A0F9GY40</accession>
<comment type="caution">
    <text evidence="1">The sequence shown here is derived from an EMBL/GenBank/DDBJ whole genome shotgun (WGS) entry which is preliminary data.</text>
</comment>
<proteinExistence type="predicted"/>
<name>A0A0F9GY40_9ZZZZ</name>
<sequence length="181" mass="18975">MGYDKFRRKVGKTGITEMTRTLGSMAERRGDPGRQLYLQRTHLATLTAGKGLTGIEVRSTFNCTAASGTGEIKGAEFKARHTSGNVYDVGTMKGVIGNVDSKSGAKTVTSAWAVEGQIDCGVSSTIVTAAGVRVAYNEDGTVTNAYGVFVDGTSVWNVGIKITDGKATLGIDIGNTTTGRR</sequence>
<feature type="non-terminal residue" evidence="1">
    <location>
        <position position="181"/>
    </location>
</feature>
<gene>
    <name evidence="1" type="ORF">LCGC14_2129210</name>
</gene>
<protein>
    <submittedName>
        <fullName evidence="1">Uncharacterized protein</fullName>
    </submittedName>
</protein>